<dbReference type="InterPro" id="IPR011711">
    <property type="entry name" value="GntR_C"/>
</dbReference>
<dbReference type="InterPro" id="IPR000524">
    <property type="entry name" value="Tscrpt_reg_HTH_GntR"/>
</dbReference>
<dbReference type="CDD" id="cd07377">
    <property type="entry name" value="WHTH_GntR"/>
    <property type="match status" value="1"/>
</dbReference>
<evidence type="ECO:0000256" key="3">
    <source>
        <dbReference type="ARBA" id="ARBA00023163"/>
    </source>
</evidence>
<dbReference type="PANTHER" id="PTHR43537:SF7">
    <property type="entry name" value="EXU REGULON TRANSCRIPTIONAL REGULATOR"/>
    <property type="match status" value="1"/>
</dbReference>
<dbReference type="EMBL" id="JAQLOI010000003">
    <property type="protein sequence ID" value="MDB1125928.1"/>
    <property type="molecule type" value="Genomic_DNA"/>
</dbReference>
<dbReference type="InterPro" id="IPR036390">
    <property type="entry name" value="WH_DNA-bd_sf"/>
</dbReference>
<evidence type="ECO:0000313" key="6">
    <source>
        <dbReference type="Proteomes" id="UP001210678"/>
    </source>
</evidence>
<name>A0ABT4YWN6_9VIBR</name>
<evidence type="ECO:0000256" key="2">
    <source>
        <dbReference type="ARBA" id="ARBA00023125"/>
    </source>
</evidence>
<organism evidence="5 6">
    <name type="scientific">Vibrio algarum</name>
    <dbReference type="NCBI Taxonomy" id="3020714"/>
    <lineage>
        <taxon>Bacteria</taxon>
        <taxon>Pseudomonadati</taxon>
        <taxon>Pseudomonadota</taxon>
        <taxon>Gammaproteobacteria</taxon>
        <taxon>Vibrionales</taxon>
        <taxon>Vibrionaceae</taxon>
        <taxon>Vibrio</taxon>
    </lineage>
</organism>
<dbReference type="Gene3D" id="1.20.120.530">
    <property type="entry name" value="GntR ligand-binding domain-like"/>
    <property type="match status" value="1"/>
</dbReference>
<protein>
    <submittedName>
        <fullName evidence="5">GntR family transcriptional regulator</fullName>
    </submittedName>
</protein>
<gene>
    <name evidence="5" type="ORF">PGX00_20590</name>
</gene>
<feature type="domain" description="HTH gntR-type" evidence="4">
    <location>
        <begin position="4"/>
        <end position="72"/>
    </location>
</feature>
<keyword evidence="2" id="KW-0238">DNA-binding</keyword>
<dbReference type="InterPro" id="IPR008920">
    <property type="entry name" value="TF_FadR/GntR_C"/>
</dbReference>
<dbReference type="SUPFAM" id="SSF48008">
    <property type="entry name" value="GntR ligand-binding domain-like"/>
    <property type="match status" value="1"/>
</dbReference>
<dbReference type="RefSeq" id="WP_272140087.1">
    <property type="nucleotide sequence ID" value="NZ_JAQLOI010000003.1"/>
</dbReference>
<keyword evidence="6" id="KW-1185">Reference proteome</keyword>
<dbReference type="Gene3D" id="1.10.10.10">
    <property type="entry name" value="Winged helix-like DNA-binding domain superfamily/Winged helix DNA-binding domain"/>
    <property type="match status" value="1"/>
</dbReference>
<comment type="caution">
    <text evidence="5">The sequence shown here is derived from an EMBL/GenBank/DDBJ whole genome shotgun (WGS) entry which is preliminary data.</text>
</comment>
<dbReference type="SMART" id="SM00345">
    <property type="entry name" value="HTH_GNTR"/>
    <property type="match status" value="1"/>
</dbReference>
<reference evidence="5 6" key="1">
    <citation type="submission" date="2023-01" db="EMBL/GenBank/DDBJ databases">
        <title>Vibrio sp. KJ40-1 sp.nov, isolated from marine algae.</title>
        <authorList>
            <person name="Butt M."/>
            <person name="Kim J.M.J."/>
            <person name="Jeon C.O.C."/>
        </authorList>
    </citation>
    <scope>NUCLEOTIDE SEQUENCE [LARGE SCALE GENOMIC DNA]</scope>
    <source>
        <strain evidence="5 6">KJ40-1</strain>
    </source>
</reference>
<dbReference type="SMART" id="SM00895">
    <property type="entry name" value="FCD"/>
    <property type="match status" value="1"/>
</dbReference>
<accession>A0ABT4YWN6</accession>
<dbReference type="PANTHER" id="PTHR43537">
    <property type="entry name" value="TRANSCRIPTIONAL REGULATOR, GNTR FAMILY"/>
    <property type="match status" value="1"/>
</dbReference>
<dbReference type="SUPFAM" id="SSF46785">
    <property type="entry name" value="Winged helix' DNA-binding domain"/>
    <property type="match status" value="1"/>
</dbReference>
<keyword evidence="1" id="KW-0805">Transcription regulation</keyword>
<dbReference type="PROSITE" id="PS50949">
    <property type="entry name" value="HTH_GNTR"/>
    <property type="match status" value="1"/>
</dbReference>
<dbReference type="InterPro" id="IPR036388">
    <property type="entry name" value="WH-like_DNA-bd_sf"/>
</dbReference>
<evidence type="ECO:0000259" key="4">
    <source>
        <dbReference type="PROSITE" id="PS50949"/>
    </source>
</evidence>
<keyword evidence="3" id="KW-0804">Transcription</keyword>
<proteinExistence type="predicted"/>
<dbReference type="PRINTS" id="PR00035">
    <property type="entry name" value="HTHGNTR"/>
</dbReference>
<dbReference type="Pfam" id="PF07729">
    <property type="entry name" value="FCD"/>
    <property type="match status" value="1"/>
</dbReference>
<dbReference type="Pfam" id="PF00392">
    <property type="entry name" value="GntR"/>
    <property type="match status" value="1"/>
</dbReference>
<evidence type="ECO:0000256" key="1">
    <source>
        <dbReference type="ARBA" id="ARBA00023015"/>
    </source>
</evidence>
<sequence length="255" mass="29506">MSKKRLYQQIGEQIRDKIIQGVYPVGTKLPPERLISDEFSVSRTVVREAVIMLELEGYVEVRKGSGIHVLSIEAKKNNSSFDETESFIRHIANELKGVGPFEMLQARQLIECSIAGFAASQVTKSDIDELNNIQQKGYEDSDRRDSEWDKKFHQKIGDITNNSVLSLIVELMWFGRNQNPLWLKLHEHIEEDRLNTWDDEHNEITKGFTMKSPELAKKAMWSHLESTKNALYNASSVEDNHYDKFLFQDDPIKYT</sequence>
<dbReference type="Proteomes" id="UP001210678">
    <property type="component" value="Unassembled WGS sequence"/>
</dbReference>
<evidence type="ECO:0000313" key="5">
    <source>
        <dbReference type="EMBL" id="MDB1125928.1"/>
    </source>
</evidence>